<sequence>MPQMSPLKWLFLYMYFILILMIIKSLNFYLYFKLPLKMFSKKFYIKKWMW</sequence>
<organism evidence="2">
    <name type="scientific">Xiphydria sp. ZJUH 2008002</name>
    <dbReference type="NCBI Taxonomy" id="2488325"/>
    <lineage>
        <taxon>Eukaryota</taxon>
        <taxon>Metazoa</taxon>
        <taxon>Ecdysozoa</taxon>
        <taxon>Arthropoda</taxon>
        <taxon>Hexapoda</taxon>
        <taxon>Insecta</taxon>
        <taxon>Pterygota</taxon>
        <taxon>Neoptera</taxon>
        <taxon>Endopterygota</taxon>
        <taxon>Hymenoptera</taxon>
        <taxon>Xiphydrioidea</taxon>
        <taxon>Xiphydriidae</taxon>
        <taxon>Xiphydria</taxon>
    </lineage>
</organism>
<name>A0A3G5BC70_9HYME</name>
<gene>
    <name evidence="2" type="primary">atp8</name>
</gene>
<keyword evidence="1" id="KW-0812">Transmembrane</keyword>
<proteinExistence type="predicted"/>
<reference evidence="2" key="1">
    <citation type="journal article" date="2018" name="Int. J. Biol. Macromol.">
        <title>The first two mitochondrial genomes of wood wasps (Hymenoptera: Symphyta): Novel gene rearrangements and higher-level phylogeny of the basal hymenopterans.</title>
        <authorList>
            <person name="Ma Y."/>
            <person name="Zheng B.Y."/>
            <person name="Zhu J.C."/>
            <person name="van Achterberg C."/>
            <person name="Tang P."/>
            <person name="Chen X.X."/>
        </authorList>
    </citation>
    <scope>NUCLEOTIDE SEQUENCE</scope>
</reference>
<keyword evidence="1" id="KW-1133">Transmembrane helix</keyword>
<feature type="transmembrane region" description="Helical" evidence="1">
    <location>
        <begin position="12"/>
        <end position="32"/>
    </location>
</feature>
<reference evidence="2" key="2">
    <citation type="submission" date="2018-06" db="EMBL/GenBank/DDBJ databases">
        <authorList>
            <person name="Zheng B."/>
        </authorList>
    </citation>
    <scope>NUCLEOTIDE SEQUENCE</scope>
</reference>
<geneLocation type="mitochondrion" evidence="2"/>
<keyword evidence="1" id="KW-0472">Membrane</keyword>
<dbReference type="EMBL" id="MH422969">
    <property type="protein sequence ID" value="AYV97246.1"/>
    <property type="molecule type" value="Genomic_DNA"/>
</dbReference>
<accession>A0A3G5BC70</accession>
<protein>
    <submittedName>
        <fullName evidence="2">ATP synthase F0 subunit 8</fullName>
    </submittedName>
</protein>
<evidence type="ECO:0000256" key="1">
    <source>
        <dbReference type="SAM" id="Phobius"/>
    </source>
</evidence>
<dbReference type="AlphaFoldDB" id="A0A3G5BC70"/>
<evidence type="ECO:0000313" key="2">
    <source>
        <dbReference type="EMBL" id="AYV97246.1"/>
    </source>
</evidence>
<keyword evidence="2" id="KW-0496">Mitochondrion</keyword>